<evidence type="ECO:0000256" key="5">
    <source>
        <dbReference type="SAM" id="Phobius"/>
    </source>
</evidence>
<keyword evidence="2" id="KW-0732">Signal</keyword>
<comment type="caution">
    <text evidence="6">The sequence shown here is derived from an EMBL/GenBank/DDBJ whole genome shotgun (WGS) entry which is preliminary data.</text>
</comment>
<dbReference type="InterPro" id="IPR013783">
    <property type="entry name" value="Ig-like_fold"/>
</dbReference>
<evidence type="ECO:0000313" key="7">
    <source>
        <dbReference type="Proteomes" id="UP001345963"/>
    </source>
</evidence>
<dbReference type="EMBL" id="JAHUTI010050257">
    <property type="protein sequence ID" value="MED6248474.1"/>
    <property type="molecule type" value="Genomic_DNA"/>
</dbReference>
<keyword evidence="7" id="KW-1185">Reference proteome</keyword>
<proteinExistence type="predicted"/>
<reference evidence="6 7" key="1">
    <citation type="submission" date="2021-07" db="EMBL/GenBank/DDBJ databases">
        <authorList>
            <person name="Palmer J.M."/>
        </authorList>
    </citation>
    <scope>NUCLEOTIDE SEQUENCE [LARGE SCALE GENOMIC DNA]</scope>
    <source>
        <strain evidence="6 7">AT_MEX2019</strain>
        <tissue evidence="6">Muscle</tissue>
    </source>
</reference>
<name>A0ABU7BFE9_9TELE</name>
<dbReference type="SUPFAM" id="SSF48726">
    <property type="entry name" value="Immunoglobulin"/>
    <property type="match status" value="1"/>
</dbReference>
<evidence type="ECO:0000313" key="6">
    <source>
        <dbReference type="EMBL" id="MED6248474.1"/>
    </source>
</evidence>
<evidence type="ECO:0000256" key="3">
    <source>
        <dbReference type="ARBA" id="ARBA00023136"/>
    </source>
</evidence>
<keyword evidence="3 5" id="KW-0472">Membrane</keyword>
<dbReference type="InterPro" id="IPR036179">
    <property type="entry name" value="Ig-like_dom_sf"/>
</dbReference>
<keyword evidence="5" id="KW-0812">Transmembrane</keyword>
<accession>A0ABU7BFE9</accession>
<evidence type="ECO:0000256" key="4">
    <source>
        <dbReference type="ARBA" id="ARBA00023180"/>
    </source>
</evidence>
<evidence type="ECO:0000256" key="2">
    <source>
        <dbReference type="ARBA" id="ARBA00022729"/>
    </source>
</evidence>
<protein>
    <recommendedName>
        <fullName evidence="8">Ig-like domain-containing protein</fullName>
    </recommendedName>
</protein>
<dbReference type="Gene3D" id="2.60.40.10">
    <property type="entry name" value="Immunoglobulins"/>
    <property type="match status" value="2"/>
</dbReference>
<dbReference type="PANTHER" id="PTHR12080">
    <property type="entry name" value="SIGNALING LYMPHOCYTIC ACTIVATION MOLECULE"/>
    <property type="match status" value="1"/>
</dbReference>
<dbReference type="PANTHER" id="PTHR12080:SF48">
    <property type="entry name" value="IMMUNOGLOBULIN SUBTYPE DOMAIN-CONTAINING PROTEIN"/>
    <property type="match status" value="1"/>
</dbReference>
<keyword evidence="5" id="KW-1133">Transmembrane helix</keyword>
<dbReference type="InterPro" id="IPR015631">
    <property type="entry name" value="CD2/SLAM_rcpt"/>
</dbReference>
<sequence length="312" mass="34645">MAVTVCCPALAYVEASGEKQVIHRKVGDSVELSSNLPTEGVSRPSWKYGNFSVADENGVLPNNRFQDRVEFNNVNFSLTVRELTLQDSGNFSFTSATEVQQRPTVIITLQVHEPISKQPDLFSNISEPDLNGFCTVYLDCRAASQSNITYIWNVGNQNYTGPKLQHTIGPQDGDTTFFCTASNVVSEMSAFKSVRCRNNTDILSKEDNNLHLVWILSAAGGGLLILVIIIVMTLCLCKRRWSGSDSNELTVYADISDFSPEVDPSDKSKPCSLYDTIENRTGPGQQKPQTIYDEIQFERMRKASVSPYQDVS</sequence>
<keyword evidence="4" id="KW-0325">Glycoprotein</keyword>
<feature type="transmembrane region" description="Helical" evidence="5">
    <location>
        <begin position="212"/>
        <end position="237"/>
    </location>
</feature>
<dbReference type="Proteomes" id="UP001345963">
    <property type="component" value="Unassembled WGS sequence"/>
</dbReference>
<evidence type="ECO:0000256" key="1">
    <source>
        <dbReference type="ARBA" id="ARBA00004370"/>
    </source>
</evidence>
<organism evidence="6 7">
    <name type="scientific">Ataeniobius toweri</name>
    <dbReference type="NCBI Taxonomy" id="208326"/>
    <lineage>
        <taxon>Eukaryota</taxon>
        <taxon>Metazoa</taxon>
        <taxon>Chordata</taxon>
        <taxon>Craniata</taxon>
        <taxon>Vertebrata</taxon>
        <taxon>Euteleostomi</taxon>
        <taxon>Actinopterygii</taxon>
        <taxon>Neopterygii</taxon>
        <taxon>Teleostei</taxon>
        <taxon>Neoteleostei</taxon>
        <taxon>Acanthomorphata</taxon>
        <taxon>Ovalentaria</taxon>
        <taxon>Atherinomorphae</taxon>
        <taxon>Cyprinodontiformes</taxon>
        <taxon>Goodeidae</taxon>
        <taxon>Ataeniobius</taxon>
    </lineage>
</organism>
<comment type="subcellular location">
    <subcellularLocation>
        <location evidence="1">Membrane</location>
    </subcellularLocation>
</comment>
<evidence type="ECO:0008006" key="8">
    <source>
        <dbReference type="Google" id="ProtNLM"/>
    </source>
</evidence>
<gene>
    <name evidence="6" type="ORF">ATANTOWER_000859</name>
</gene>